<feature type="region of interest" description="Disordered" evidence="1">
    <location>
        <begin position="244"/>
        <end position="314"/>
    </location>
</feature>
<dbReference type="EMBL" id="JAFVMF010000002">
    <property type="protein sequence ID" value="MBO1358572.1"/>
    <property type="molecule type" value="Genomic_DNA"/>
</dbReference>
<sequence>MMFRPLSRLPRRASFAALLLGAALGGSAYAEPVSATLINLPTVETLPKLSGCAAKMPLLQASLKAAGVPTRLLESPDANGVRAAMMAASLDASRTPQLLVVCGYGAVRGGRLFLLPSGTPIATEDLSRGAMSATAFSRIVQPNGGVILDLHPLSADPPLGNAVAQWRSDPAIGGRKLGGVDEDANGASVIDTLITTALRGADAFFPGVFLPAAASPQPYAAGSSAAGGALAGAPAAAAVTSQGATTPSQVAPSGAPAPAKPATPVVAPPPVTSSPEAVAGATKPAVITPPPAPAPSPVPVAAAEEKPAAAAEGSAASAPSVAAAAPVAPPPKRVVPPKTDPAVRNAQLALLAKGFYSGQVTGYDSAATHAAIKRLQAVLGHPVTGKLSPEESQQLMGE</sequence>
<proteinExistence type="predicted"/>
<dbReference type="InterPro" id="IPR002477">
    <property type="entry name" value="Peptidoglycan-bd-like"/>
</dbReference>
<protein>
    <submittedName>
        <fullName evidence="4">Peptidoglycan-binding protein</fullName>
    </submittedName>
</protein>
<feature type="chain" id="PRO_5047408039" evidence="2">
    <location>
        <begin position="31"/>
        <end position="398"/>
    </location>
</feature>
<feature type="compositionally biased region" description="Low complexity" evidence="1">
    <location>
        <begin position="273"/>
        <end position="286"/>
    </location>
</feature>
<evidence type="ECO:0000259" key="3">
    <source>
        <dbReference type="Pfam" id="PF01471"/>
    </source>
</evidence>
<evidence type="ECO:0000313" key="4">
    <source>
        <dbReference type="EMBL" id="MBO1358572.1"/>
    </source>
</evidence>
<feature type="domain" description="Peptidoglycan binding-like" evidence="3">
    <location>
        <begin position="340"/>
        <end position="390"/>
    </location>
</feature>
<keyword evidence="2" id="KW-0732">Signal</keyword>
<accession>A0ABS3LRM1</accession>
<keyword evidence="5" id="KW-1185">Reference proteome</keyword>
<feature type="compositionally biased region" description="Pro residues" evidence="1">
    <location>
        <begin position="287"/>
        <end position="298"/>
    </location>
</feature>
<dbReference type="InterPro" id="IPR036365">
    <property type="entry name" value="PGBD-like_sf"/>
</dbReference>
<evidence type="ECO:0000256" key="2">
    <source>
        <dbReference type="SAM" id="SignalP"/>
    </source>
</evidence>
<dbReference type="Gene3D" id="1.10.101.10">
    <property type="entry name" value="PGBD-like superfamily/PGBD"/>
    <property type="match status" value="1"/>
</dbReference>
<reference evidence="4 5" key="1">
    <citation type="submission" date="2021-03" db="EMBL/GenBank/DDBJ databases">
        <title>The complete genome sequence of Acetobacter sacchari TBRC 11175.</title>
        <authorList>
            <person name="Charoenyingcharoen P."/>
            <person name="Yukphan P."/>
        </authorList>
    </citation>
    <scope>NUCLEOTIDE SEQUENCE [LARGE SCALE GENOMIC DNA]</scope>
    <source>
        <strain evidence="4 5">TBRC 11175</strain>
    </source>
</reference>
<evidence type="ECO:0000256" key="1">
    <source>
        <dbReference type="SAM" id="MobiDB-lite"/>
    </source>
</evidence>
<name>A0ABS3LRM1_9PROT</name>
<comment type="caution">
    <text evidence="4">The sequence shown here is derived from an EMBL/GenBank/DDBJ whole genome shotgun (WGS) entry which is preliminary data.</text>
</comment>
<feature type="signal peptide" evidence="2">
    <location>
        <begin position="1"/>
        <end position="30"/>
    </location>
</feature>
<feature type="compositionally biased region" description="Low complexity" evidence="1">
    <location>
        <begin position="244"/>
        <end position="257"/>
    </location>
</feature>
<dbReference type="InterPro" id="IPR036366">
    <property type="entry name" value="PGBDSf"/>
</dbReference>
<feature type="compositionally biased region" description="Pro residues" evidence="1">
    <location>
        <begin position="258"/>
        <end position="272"/>
    </location>
</feature>
<dbReference type="RefSeq" id="WP_207878904.1">
    <property type="nucleotide sequence ID" value="NZ_JAFVMF010000002.1"/>
</dbReference>
<dbReference type="Proteomes" id="UP000664771">
    <property type="component" value="Unassembled WGS sequence"/>
</dbReference>
<dbReference type="SUPFAM" id="SSF47090">
    <property type="entry name" value="PGBD-like"/>
    <property type="match status" value="1"/>
</dbReference>
<evidence type="ECO:0000313" key="5">
    <source>
        <dbReference type="Proteomes" id="UP000664771"/>
    </source>
</evidence>
<organism evidence="4 5">
    <name type="scientific">Acetobacter sacchari</name>
    <dbReference type="NCBI Taxonomy" id="2661687"/>
    <lineage>
        <taxon>Bacteria</taxon>
        <taxon>Pseudomonadati</taxon>
        <taxon>Pseudomonadota</taxon>
        <taxon>Alphaproteobacteria</taxon>
        <taxon>Acetobacterales</taxon>
        <taxon>Acetobacteraceae</taxon>
        <taxon>Acetobacter</taxon>
    </lineage>
</organism>
<gene>
    <name evidence="4" type="ORF">J2D73_01995</name>
</gene>
<dbReference type="Pfam" id="PF01471">
    <property type="entry name" value="PG_binding_1"/>
    <property type="match status" value="1"/>
</dbReference>